<dbReference type="EMBL" id="MU794949">
    <property type="protein sequence ID" value="KAJ3815461.1"/>
    <property type="molecule type" value="Genomic_DNA"/>
</dbReference>
<organism evidence="1 2">
    <name type="scientific">Lentinula aff. lateritia</name>
    <dbReference type="NCBI Taxonomy" id="2804960"/>
    <lineage>
        <taxon>Eukaryota</taxon>
        <taxon>Fungi</taxon>
        <taxon>Dikarya</taxon>
        <taxon>Basidiomycota</taxon>
        <taxon>Agaricomycotina</taxon>
        <taxon>Agaricomycetes</taxon>
        <taxon>Agaricomycetidae</taxon>
        <taxon>Agaricales</taxon>
        <taxon>Marasmiineae</taxon>
        <taxon>Omphalotaceae</taxon>
        <taxon>Lentinula</taxon>
    </lineage>
</organism>
<proteinExistence type="predicted"/>
<sequence length="64" mass="7242">SLVLGRVVAPVRFLPRSIYFADCKLYIRTRLLASAFSNFWNPLLVITSLKFEGIWSGFLSCSSL</sequence>
<accession>A0ACC1UFC8</accession>
<name>A0ACC1UFC8_9AGAR</name>
<feature type="non-terminal residue" evidence="1">
    <location>
        <position position="1"/>
    </location>
</feature>
<evidence type="ECO:0000313" key="2">
    <source>
        <dbReference type="Proteomes" id="UP001163835"/>
    </source>
</evidence>
<gene>
    <name evidence="1" type="ORF">F5876DRAFT_30569</name>
</gene>
<comment type="caution">
    <text evidence="1">The sequence shown here is derived from an EMBL/GenBank/DDBJ whole genome shotgun (WGS) entry which is preliminary data.</text>
</comment>
<reference evidence="1" key="1">
    <citation type="submission" date="2022-09" db="EMBL/GenBank/DDBJ databases">
        <title>A Global Phylogenomic Analysis of the Shiitake Genus Lentinula.</title>
        <authorList>
            <consortium name="DOE Joint Genome Institute"/>
            <person name="Sierra-Patev S."/>
            <person name="Min B."/>
            <person name="Naranjo-Ortiz M."/>
            <person name="Looney B."/>
            <person name="Konkel Z."/>
            <person name="Slot J.C."/>
            <person name="Sakamoto Y."/>
            <person name="Steenwyk J.L."/>
            <person name="Rokas A."/>
            <person name="Carro J."/>
            <person name="Camarero S."/>
            <person name="Ferreira P."/>
            <person name="Molpeceres G."/>
            <person name="Ruiz-Duenas F.J."/>
            <person name="Serrano A."/>
            <person name="Henrissat B."/>
            <person name="Drula E."/>
            <person name="Hughes K.W."/>
            <person name="Mata J.L."/>
            <person name="Ishikawa N.K."/>
            <person name="Vargas-Isla R."/>
            <person name="Ushijima S."/>
            <person name="Smith C.A."/>
            <person name="Ahrendt S."/>
            <person name="Andreopoulos W."/>
            <person name="He G."/>
            <person name="Labutti K."/>
            <person name="Lipzen A."/>
            <person name="Ng V."/>
            <person name="Riley R."/>
            <person name="Sandor L."/>
            <person name="Barry K."/>
            <person name="Martinez A.T."/>
            <person name="Xiao Y."/>
            <person name="Gibbons J.G."/>
            <person name="Terashima K."/>
            <person name="Grigoriev I.V."/>
            <person name="Hibbett D.S."/>
        </authorList>
    </citation>
    <scope>NUCLEOTIDE SEQUENCE</scope>
    <source>
        <strain evidence="1">TMI1499</strain>
    </source>
</reference>
<protein>
    <submittedName>
        <fullName evidence="1">Uncharacterized protein</fullName>
    </submittedName>
</protein>
<evidence type="ECO:0000313" key="1">
    <source>
        <dbReference type="EMBL" id="KAJ3815461.1"/>
    </source>
</evidence>
<dbReference type="Proteomes" id="UP001163835">
    <property type="component" value="Unassembled WGS sequence"/>
</dbReference>
<keyword evidence="2" id="KW-1185">Reference proteome</keyword>